<evidence type="ECO:0000313" key="2">
    <source>
        <dbReference type="Proteomes" id="UP000292704"/>
    </source>
</evidence>
<evidence type="ECO:0000313" key="1">
    <source>
        <dbReference type="EMBL" id="RZH68702.1"/>
    </source>
</evidence>
<dbReference type="Proteomes" id="UP000292704">
    <property type="component" value="Unassembled WGS sequence"/>
</dbReference>
<dbReference type="EMBL" id="SHMR01000001">
    <property type="protein sequence ID" value="RZH68702.1"/>
    <property type="molecule type" value="Genomic_DNA"/>
</dbReference>
<name>A0A482XZQ6_9EURY</name>
<accession>A0A482XZQ6</accession>
<dbReference type="RefSeq" id="WP_130169671.1">
    <property type="nucleotide sequence ID" value="NZ_SHMR01000001.1"/>
</dbReference>
<reference evidence="1 2" key="1">
    <citation type="submission" date="2019-02" db="EMBL/GenBank/DDBJ databases">
        <title>Genome analysis provides insights into bioremediation potentialities and Haloocin production by Natrinema altunense strain 4.1R isolated from Chott Douz in Tunisian desert.</title>
        <authorList>
            <person name="Najjari A."/>
            <person name="Youssef N."/>
            <person name="Ben Dhia O."/>
            <person name="Ferjani R."/>
            <person name="El Hidri D."/>
            <person name="Ouzari H.I."/>
            <person name="Cherif A."/>
        </authorList>
    </citation>
    <scope>NUCLEOTIDE SEQUENCE [LARGE SCALE GENOMIC DNA]</scope>
    <source>
        <strain evidence="1 2">4.1R</strain>
    </source>
</reference>
<sequence length="151" mass="16235">MDRRGFLTTIGCSSVLGFSGCSMSGKNKQVKTTHRHIKSSSVWNGISSDVSQTIFVPDVVLKNSHANIHTTIDISGPENMDLKPKKTTVMLIIDNIVDRWNREWDGSNQQSGTLAAELDGGGTVSIVSQTTFASGGSVDTTRYEELTPSSG</sequence>
<dbReference type="PROSITE" id="PS51257">
    <property type="entry name" value="PROKAR_LIPOPROTEIN"/>
    <property type="match status" value="1"/>
</dbReference>
<dbReference type="OrthoDB" id="350255at2157"/>
<organism evidence="1 2">
    <name type="scientific">Natrinema altunense</name>
    <dbReference type="NCBI Taxonomy" id="222984"/>
    <lineage>
        <taxon>Archaea</taxon>
        <taxon>Methanobacteriati</taxon>
        <taxon>Methanobacteriota</taxon>
        <taxon>Stenosarchaea group</taxon>
        <taxon>Halobacteria</taxon>
        <taxon>Halobacteriales</taxon>
        <taxon>Natrialbaceae</taxon>
        <taxon>Natrinema</taxon>
    </lineage>
</organism>
<comment type="caution">
    <text evidence="1">The sequence shown here is derived from an EMBL/GenBank/DDBJ whole genome shotgun (WGS) entry which is preliminary data.</text>
</comment>
<gene>
    <name evidence="1" type="ORF">ELS17_04335</name>
</gene>
<protein>
    <submittedName>
        <fullName evidence="1">Uncharacterized protein</fullName>
    </submittedName>
</protein>
<proteinExistence type="predicted"/>
<dbReference type="AlphaFoldDB" id="A0A482XZQ6"/>